<evidence type="ECO:0000313" key="7">
    <source>
        <dbReference type="Proteomes" id="UP000799753"/>
    </source>
</evidence>
<evidence type="ECO:0000256" key="3">
    <source>
        <dbReference type="ARBA" id="ARBA00022827"/>
    </source>
</evidence>
<dbReference type="Pfam" id="PF07992">
    <property type="entry name" value="Pyr_redox_2"/>
    <property type="match status" value="1"/>
</dbReference>
<dbReference type="GO" id="GO:0004174">
    <property type="term" value="F:electron-transferring-flavoprotein dehydrogenase activity"/>
    <property type="evidence" value="ECO:0007669"/>
    <property type="project" value="TreeGrafter"/>
</dbReference>
<evidence type="ECO:0000256" key="1">
    <source>
        <dbReference type="ARBA" id="ARBA00006442"/>
    </source>
</evidence>
<dbReference type="PANTHER" id="PTHR43735">
    <property type="entry name" value="APOPTOSIS-INDUCING FACTOR 1"/>
    <property type="match status" value="1"/>
</dbReference>
<comment type="similarity">
    <text evidence="1">Belongs to the FAD-dependent oxidoreductase family.</text>
</comment>
<evidence type="ECO:0000256" key="2">
    <source>
        <dbReference type="ARBA" id="ARBA00022630"/>
    </source>
</evidence>
<feature type="domain" description="FAD/NAD(P)-binding" evidence="5">
    <location>
        <begin position="6"/>
        <end position="310"/>
    </location>
</feature>
<evidence type="ECO:0000313" key="6">
    <source>
        <dbReference type="EMBL" id="KAF2638592.1"/>
    </source>
</evidence>
<dbReference type="Proteomes" id="UP000799753">
    <property type="component" value="Unassembled WGS sequence"/>
</dbReference>
<keyword evidence="7" id="KW-1185">Reference proteome</keyword>
<dbReference type="PRINTS" id="PR00368">
    <property type="entry name" value="FADPNR"/>
</dbReference>
<dbReference type="SUPFAM" id="SSF51905">
    <property type="entry name" value="FAD/NAD(P)-binding domain"/>
    <property type="match status" value="1"/>
</dbReference>
<sequence>MAEQRNIVILGASFGGIQSAQYISKHLLPVLNAKHPAKYHIYIINLSTDFYFRNASPRTAISTTLLPTKKILVPLSEIFVSLPKEDFTLIQGEASQLDTSARTVSFLQSENGTTVEEKLAYHALIVATGTSTHDAAFSLLRTETTTSAIEKTNQKVKEAKSIIVVGGGATGVETAAEVGEFLNGKPGWFSTPPRKVPVTLITSASQLLPALRPKLGKVAEDKLKALGVDVLYNTYVEGTQEDKNGKTVVILKKGEKLETDLYIAAHGVYPNSSFLPAALLDSSGYLKSNESTLRVDVAGPRVYALGDISTVSNNTILALNDMMPVLFTNLKRDLFSFNPADPTAKAPGKDQEFKKNEKETLVVSIGSQGGVGAAFGWRVPNWVIWLMKSRDMMSGSGMKLMVSGKNVVKEFPWKGEEVVRV</sequence>
<proteinExistence type="inferred from homology"/>
<protein>
    <submittedName>
        <fullName evidence="6">AMID-like mitochondrial oxidoreductase-like protein</fullName>
    </submittedName>
</protein>
<dbReference type="EMBL" id="MU006789">
    <property type="protein sequence ID" value="KAF2638592.1"/>
    <property type="molecule type" value="Genomic_DNA"/>
</dbReference>
<dbReference type="InterPro" id="IPR023753">
    <property type="entry name" value="FAD/NAD-binding_dom"/>
</dbReference>
<organism evidence="6 7">
    <name type="scientific">Massarina eburnea CBS 473.64</name>
    <dbReference type="NCBI Taxonomy" id="1395130"/>
    <lineage>
        <taxon>Eukaryota</taxon>
        <taxon>Fungi</taxon>
        <taxon>Dikarya</taxon>
        <taxon>Ascomycota</taxon>
        <taxon>Pezizomycotina</taxon>
        <taxon>Dothideomycetes</taxon>
        <taxon>Pleosporomycetidae</taxon>
        <taxon>Pleosporales</taxon>
        <taxon>Massarineae</taxon>
        <taxon>Massarinaceae</taxon>
        <taxon>Massarina</taxon>
    </lineage>
</organism>
<dbReference type="Gene3D" id="3.50.50.100">
    <property type="match status" value="1"/>
</dbReference>
<dbReference type="PRINTS" id="PR00469">
    <property type="entry name" value="PNDRDTASEII"/>
</dbReference>
<dbReference type="PANTHER" id="PTHR43735:SF3">
    <property type="entry name" value="FERROPTOSIS SUPPRESSOR PROTEIN 1"/>
    <property type="match status" value="1"/>
</dbReference>
<keyword evidence="2" id="KW-0285">Flavoprotein</keyword>
<dbReference type="OrthoDB" id="202203at2759"/>
<dbReference type="GO" id="GO:0050660">
    <property type="term" value="F:flavin adenine dinucleotide binding"/>
    <property type="evidence" value="ECO:0007669"/>
    <property type="project" value="TreeGrafter"/>
</dbReference>
<accession>A0A6A6RUC5</accession>
<reference evidence="6" key="1">
    <citation type="journal article" date="2020" name="Stud. Mycol.">
        <title>101 Dothideomycetes genomes: a test case for predicting lifestyles and emergence of pathogens.</title>
        <authorList>
            <person name="Haridas S."/>
            <person name="Albert R."/>
            <person name="Binder M."/>
            <person name="Bloem J."/>
            <person name="Labutti K."/>
            <person name="Salamov A."/>
            <person name="Andreopoulos B."/>
            <person name="Baker S."/>
            <person name="Barry K."/>
            <person name="Bills G."/>
            <person name="Bluhm B."/>
            <person name="Cannon C."/>
            <person name="Castanera R."/>
            <person name="Culley D."/>
            <person name="Daum C."/>
            <person name="Ezra D."/>
            <person name="Gonzalez J."/>
            <person name="Henrissat B."/>
            <person name="Kuo A."/>
            <person name="Liang C."/>
            <person name="Lipzen A."/>
            <person name="Lutzoni F."/>
            <person name="Magnuson J."/>
            <person name="Mondo S."/>
            <person name="Nolan M."/>
            <person name="Ohm R."/>
            <person name="Pangilinan J."/>
            <person name="Park H.-J."/>
            <person name="Ramirez L."/>
            <person name="Alfaro M."/>
            <person name="Sun H."/>
            <person name="Tritt A."/>
            <person name="Yoshinaga Y."/>
            <person name="Zwiers L.-H."/>
            <person name="Turgeon B."/>
            <person name="Goodwin S."/>
            <person name="Spatafora J."/>
            <person name="Crous P."/>
            <person name="Grigoriev I."/>
        </authorList>
    </citation>
    <scope>NUCLEOTIDE SEQUENCE</scope>
    <source>
        <strain evidence="6">CBS 473.64</strain>
    </source>
</reference>
<gene>
    <name evidence="6" type="ORF">P280DRAFT_471197</name>
</gene>
<dbReference type="InterPro" id="IPR036188">
    <property type="entry name" value="FAD/NAD-bd_sf"/>
</dbReference>
<evidence type="ECO:0000259" key="5">
    <source>
        <dbReference type="Pfam" id="PF07992"/>
    </source>
</evidence>
<dbReference type="AlphaFoldDB" id="A0A6A6RUC5"/>
<keyword evidence="3" id="KW-0274">FAD</keyword>
<dbReference type="GO" id="GO:0005737">
    <property type="term" value="C:cytoplasm"/>
    <property type="evidence" value="ECO:0007669"/>
    <property type="project" value="TreeGrafter"/>
</dbReference>
<evidence type="ECO:0000256" key="4">
    <source>
        <dbReference type="ARBA" id="ARBA00023002"/>
    </source>
</evidence>
<keyword evidence="4" id="KW-0560">Oxidoreductase</keyword>
<name>A0A6A6RUC5_9PLEO</name>